<organism evidence="1 2">
    <name type="scientific">Lasius niger</name>
    <name type="common">Black garden ant</name>
    <dbReference type="NCBI Taxonomy" id="67767"/>
    <lineage>
        <taxon>Eukaryota</taxon>
        <taxon>Metazoa</taxon>
        <taxon>Ecdysozoa</taxon>
        <taxon>Arthropoda</taxon>
        <taxon>Hexapoda</taxon>
        <taxon>Insecta</taxon>
        <taxon>Pterygota</taxon>
        <taxon>Neoptera</taxon>
        <taxon>Endopterygota</taxon>
        <taxon>Hymenoptera</taxon>
        <taxon>Apocrita</taxon>
        <taxon>Aculeata</taxon>
        <taxon>Formicoidea</taxon>
        <taxon>Formicidae</taxon>
        <taxon>Formicinae</taxon>
        <taxon>Lasius</taxon>
        <taxon>Lasius</taxon>
    </lineage>
</organism>
<sequence>MMHATGCANVSWGAMENPESRRRSVRQVELNNSFYIRQYSAIPRRALMHPILGTRNCRIWVFHVVPKLGEADGKVVQGPAYPVAVTDSHPALHLVTKRPQQFPQAISKALAGHERLG</sequence>
<evidence type="ECO:0000313" key="2">
    <source>
        <dbReference type="Proteomes" id="UP000036403"/>
    </source>
</evidence>
<comment type="caution">
    <text evidence="1">The sequence shown here is derived from an EMBL/GenBank/DDBJ whole genome shotgun (WGS) entry which is preliminary data.</text>
</comment>
<evidence type="ECO:0000313" key="1">
    <source>
        <dbReference type="EMBL" id="KMQ81432.1"/>
    </source>
</evidence>
<dbReference type="AlphaFoldDB" id="A0A0J7JT92"/>
<dbReference type="PaxDb" id="67767-A0A0J7JT92"/>
<dbReference type="EMBL" id="LBMM01035551">
    <property type="protein sequence ID" value="KMQ81432.1"/>
    <property type="molecule type" value="Genomic_DNA"/>
</dbReference>
<gene>
    <name evidence="1" type="ORF">RF55_26342</name>
</gene>
<name>A0A0J7JT92_LASNI</name>
<proteinExistence type="predicted"/>
<feature type="non-terminal residue" evidence="1">
    <location>
        <position position="117"/>
    </location>
</feature>
<keyword evidence="2" id="KW-1185">Reference proteome</keyword>
<protein>
    <submittedName>
        <fullName evidence="1">Metallo-beta-lactamase domain protein</fullName>
    </submittedName>
</protein>
<reference evidence="1 2" key="1">
    <citation type="submission" date="2015-04" db="EMBL/GenBank/DDBJ databases">
        <title>Lasius niger genome sequencing.</title>
        <authorList>
            <person name="Konorov E.A."/>
            <person name="Nikitin M.A."/>
            <person name="Kirill M.V."/>
            <person name="Chang P."/>
        </authorList>
    </citation>
    <scope>NUCLEOTIDE SEQUENCE [LARGE SCALE GENOMIC DNA]</scope>
    <source>
        <tissue evidence="1">Whole</tissue>
    </source>
</reference>
<accession>A0A0J7JT92</accession>
<dbReference type="Proteomes" id="UP000036403">
    <property type="component" value="Unassembled WGS sequence"/>
</dbReference>